<evidence type="ECO:0000313" key="2">
    <source>
        <dbReference type="EMBL" id="CEK91121.1"/>
    </source>
</evidence>
<feature type="region of interest" description="Disordered" evidence="1">
    <location>
        <begin position="23"/>
        <end position="49"/>
    </location>
</feature>
<protein>
    <submittedName>
        <fullName evidence="2">Uncharacterized protein</fullName>
    </submittedName>
</protein>
<feature type="non-terminal residue" evidence="2">
    <location>
        <position position="1"/>
    </location>
</feature>
<sequence>ALPIWERVDRPARDVPENVVQVQDNQNPEAPIRGGACGADAASETGAQDGEDEADLINQATDPSWQHSNFGYAGKRTEEDNMNKLTTANTSINDTPIFCGHNYKMDISYLKHGVQNTVDCKVNNDWNTGTCSIYNQPELNLNDVSYNERDEENWDDEIDVYEYEKYKIRPKHYEEYEKETAPRRKYYQDKMKERCKQQMMIEEEFRRIAKEKRVKNNEKDDERSLQQATSTGQREGKFQEKSVLELFKEKQAADRECSKKLREDKGILVRTTVKLSEPASGFVSSSKHRLIRCEPNISSDHPSKKESSINHHDSSVSINQSSVGHKKVSDTSKHISDQIICVEERNKNKLISYNNSYQVISACVTNPVTEDCHQQSRFTMIQKTDNCYKDQSEQISSSETENISQVTIPSTTSSKKALSTTDECSPVLKSHVQSLNTVAESVVLTKARVDKDILKARVCKDILHKDNDIVLKDNRNVQQNNDNILKDKCILQKDIGTVRKDNGNLQQNKYNCILQKDNGTVRNDNDSEHKNDNNTIPQSFIKNFKKVPPLKFPKKNHQITPKDSSLLYIPKVAVESKRFLDSETSVNSHSIQQVVNAGWNEDLKKVCHIPNHQIPPQTTSDVLNMWMSASAADLSTALLNSYATSSLISANLFNTYQKDFSLNPNLLSSYITHIRNVDNLPLRDSYVQNSTDTHNIVSGIQRDMD</sequence>
<name>A0A0B7BFN0_9EUPU</name>
<proteinExistence type="predicted"/>
<feature type="non-terminal residue" evidence="2">
    <location>
        <position position="705"/>
    </location>
</feature>
<feature type="compositionally biased region" description="Basic and acidic residues" evidence="1">
    <location>
        <begin position="214"/>
        <end position="224"/>
    </location>
</feature>
<organism evidence="2">
    <name type="scientific">Arion vulgaris</name>
    <dbReference type="NCBI Taxonomy" id="1028688"/>
    <lineage>
        <taxon>Eukaryota</taxon>
        <taxon>Metazoa</taxon>
        <taxon>Spiralia</taxon>
        <taxon>Lophotrochozoa</taxon>
        <taxon>Mollusca</taxon>
        <taxon>Gastropoda</taxon>
        <taxon>Heterobranchia</taxon>
        <taxon>Euthyneura</taxon>
        <taxon>Panpulmonata</taxon>
        <taxon>Eupulmonata</taxon>
        <taxon>Stylommatophora</taxon>
        <taxon>Helicina</taxon>
        <taxon>Arionoidea</taxon>
        <taxon>Arionidae</taxon>
        <taxon>Arion</taxon>
    </lineage>
</organism>
<accession>A0A0B7BFN0</accession>
<reference evidence="2" key="1">
    <citation type="submission" date="2014-12" db="EMBL/GenBank/DDBJ databases">
        <title>Insight into the proteome of Arion vulgaris.</title>
        <authorList>
            <person name="Aradska J."/>
            <person name="Bulat T."/>
            <person name="Smidak R."/>
            <person name="Sarate P."/>
            <person name="Gangsoo J."/>
            <person name="Sialana F."/>
            <person name="Bilban M."/>
            <person name="Lubec G."/>
        </authorList>
    </citation>
    <scope>NUCLEOTIDE SEQUENCE</scope>
    <source>
        <tissue evidence="2">Skin</tissue>
    </source>
</reference>
<feature type="region of interest" description="Disordered" evidence="1">
    <location>
        <begin position="212"/>
        <end position="237"/>
    </location>
</feature>
<evidence type="ECO:0000256" key="1">
    <source>
        <dbReference type="SAM" id="MobiDB-lite"/>
    </source>
</evidence>
<dbReference type="AlphaFoldDB" id="A0A0B7BFN0"/>
<gene>
    <name evidence="2" type="primary">ORF181117</name>
</gene>
<feature type="compositionally biased region" description="Basic and acidic residues" evidence="1">
    <location>
        <begin position="301"/>
        <end position="314"/>
    </location>
</feature>
<feature type="region of interest" description="Disordered" evidence="1">
    <location>
        <begin position="296"/>
        <end position="329"/>
    </location>
</feature>
<dbReference type="EMBL" id="HACG01044256">
    <property type="protein sequence ID" value="CEK91121.1"/>
    <property type="molecule type" value="Transcribed_RNA"/>
</dbReference>